<dbReference type="OrthoDB" id="43796at2759"/>
<keyword evidence="3" id="KW-0285">Flavoprotein</keyword>
<evidence type="ECO:0000256" key="1">
    <source>
        <dbReference type="ARBA" id="ARBA00001974"/>
    </source>
</evidence>
<dbReference type="InterPro" id="IPR016166">
    <property type="entry name" value="FAD-bd_PCMH"/>
</dbReference>
<sequence length="560" mass="62133">MDSYQNCSASRHIASSFRDVEESLPLSTRISRRQWFAIIALVLIGVSATFFFGWSLVVSTINSDGSITLIERNRRIWEALQQLQSDIDGTVYFRHDDNATGAFAQASRVYYASAAQGDQAPIAVIEVANEADVQKSVVVLSHLRMTYELPFRIRSGGHNKAGFSTVSEGAVLSLKNMNRLTVELNDHNNSSVAVVHMEPAVLVRQFLSEVLAKHGYAGVVGFCPTVAEAGFILGGGLGLQSRLYGLGLDNVLGMRVVMADGSVRHVSKDSQDSTDIDLFWALRGAGGGSFGVVTELEYQIHKASDKIMFVSLVLQSASDMATFLHRLGQKEHTVPGNLMVMHDQIDAVRLMWSGKNDNEMDRAGLYISDLLEDLLPAQTPRSFDVAEALWTNVFLDESDQWSSDVYAVRCWYGFLYPENNTHAIWQDVMKFISAGVHNSSGFLLPDIEFWGGAIQDTPSNATAFPHRSAIFNVGVLLTIPYDTPDAAVFFQTEVNRVNGWWPHVANYLTGSYVNYPTTTLMQENYAHAHWGDNLPRLVDIKRRVDVKNVFEFSMSVPLNL</sequence>
<keyword evidence="6" id="KW-0472">Membrane</keyword>
<keyword evidence="6" id="KW-1133">Transmembrane helix</keyword>
<keyword evidence="6" id="KW-0812">Transmembrane</keyword>
<proteinExistence type="inferred from homology"/>
<reference evidence="8" key="1">
    <citation type="journal article" date="2021" name="Sci. Rep.">
        <title>Diploid genomic architecture of Nitzschia inconspicua, an elite biomass production diatom.</title>
        <authorList>
            <person name="Oliver A."/>
            <person name="Podell S."/>
            <person name="Pinowska A."/>
            <person name="Traller J.C."/>
            <person name="Smith S.R."/>
            <person name="McClure R."/>
            <person name="Beliaev A."/>
            <person name="Bohutskyi P."/>
            <person name="Hill E.A."/>
            <person name="Rabines A."/>
            <person name="Zheng H."/>
            <person name="Allen L.Z."/>
            <person name="Kuo A."/>
            <person name="Grigoriev I.V."/>
            <person name="Allen A.E."/>
            <person name="Hazlebeck D."/>
            <person name="Allen E.E."/>
        </authorList>
    </citation>
    <scope>NUCLEOTIDE SEQUENCE</scope>
    <source>
        <strain evidence="8">Hildebrandi</strain>
    </source>
</reference>
<dbReference type="Proteomes" id="UP000693970">
    <property type="component" value="Unassembled WGS sequence"/>
</dbReference>
<dbReference type="Pfam" id="PF08031">
    <property type="entry name" value="BBE"/>
    <property type="match status" value="1"/>
</dbReference>
<comment type="cofactor">
    <cofactor evidence="1">
        <name>FAD</name>
        <dbReference type="ChEBI" id="CHEBI:57692"/>
    </cofactor>
</comment>
<dbReference type="GO" id="GO:0071949">
    <property type="term" value="F:FAD binding"/>
    <property type="evidence" value="ECO:0007669"/>
    <property type="project" value="InterPro"/>
</dbReference>
<dbReference type="GO" id="GO:0016491">
    <property type="term" value="F:oxidoreductase activity"/>
    <property type="evidence" value="ECO:0007669"/>
    <property type="project" value="UniProtKB-KW"/>
</dbReference>
<reference evidence="8" key="2">
    <citation type="submission" date="2021-04" db="EMBL/GenBank/DDBJ databases">
        <authorList>
            <person name="Podell S."/>
        </authorList>
    </citation>
    <scope>NUCLEOTIDE SEQUENCE</scope>
    <source>
        <strain evidence="8">Hildebrandi</strain>
    </source>
</reference>
<feature type="domain" description="FAD-binding PCMH-type" evidence="7">
    <location>
        <begin position="117"/>
        <end position="303"/>
    </location>
</feature>
<evidence type="ECO:0000259" key="7">
    <source>
        <dbReference type="PROSITE" id="PS51387"/>
    </source>
</evidence>
<dbReference type="Pfam" id="PF01565">
    <property type="entry name" value="FAD_binding_4"/>
    <property type="match status" value="1"/>
</dbReference>
<dbReference type="InterPro" id="IPR006094">
    <property type="entry name" value="Oxid_FAD_bind_N"/>
</dbReference>
<gene>
    <name evidence="8" type="ORF">IV203_024191</name>
</gene>
<evidence type="ECO:0000256" key="4">
    <source>
        <dbReference type="ARBA" id="ARBA00022827"/>
    </source>
</evidence>
<accession>A0A9K3PAV2</accession>
<dbReference type="PANTHER" id="PTHR42973:SF39">
    <property type="entry name" value="FAD-BINDING PCMH-TYPE DOMAIN-CONTAINING PROTEIN"/>
    <property type="match status" value="1"/>
</dbReference>
<dbReference type="EMBL" id="JAGRRH010000027">
    <property type="protein sequence ID" value="KAG7340648.1"/>
    <property type="molecule type" value="Genomic_DNA"/>
</dbReference>
<feature type="transmembrane region" description="Helical" evidence="6">
    <location>
        <begin position="35"/>
        <end position="57"/>
    </location>
</feature>
<keyword evidence="4" id="KW-0274">FAD</keyword>
<comment type="similarity">
    <text evidence="2">Belongs to the oxygen-dependent FAD-linked oxidoreductase family.</text>
</comment>
<name>A0A9K3PAV2_9STRA</name>
<keyword evidence="5" id="KW-0560">Oxidoreductase</keyword>
<dbReference type="PROSITE" id="PS51387">
    <property type="entry name" value="FAD_PCMH"/>
    <property type="match status" value="1"/>
</dbReference>
<protein>
    <submittedName>
        <fullName evidence="8">FAD binding protein</fullName>
    </submittedName>
</protein>
<dbReference type="InterPro" id="IPR012951">
    <property type="entry name" value="BBE"/>
</dbReference>
<dbReference type="PANTHER" id="PTHR42973">
    <property type="entry name" value="BINDING OXIDOREDUCTASE, PUTATIVE (AFU_ORTHOLOGUE AFUA_1G17690)-RELATED"/>
    <property type="match status" value="1"/>
</dbReference>
<evidence type="ECO:0000313" key="8">
    <source>
        <dbReference type="EMBL" id="KAG7340648.1"/>
    </source>
</evidence>
<comment type="caution">
    <text evidence="8">The sequence shown here is derived from an EMBL/GenBank/DDBJ whole genome shotgun (WGS) entry which is preliminary data.</text>
</comment>
<evidence type="ECO:0000256" key="5">
    <source>
        <dbReference type="ARBA" id="ARBA00023002"/>
    </source>
</evidence>
<dbReference type="AlphaFoldDB" id="A0A9K3PAV2"/>
<evidence type="ECO:0000256" key="3">
    <source>
        <dbReference type="ARBA" id="ARBA00022630"/>
    </source>
</evidence>
<dbReference type="InterPro" id="IPR050416">
    <property type="entry name" value="FAD-linked_Oxidoreductase"/>
</dbReference>
<evidence type="ECO:0000313" key="9">
    <source>
        <dbReference type="Proteomes" id="UP000693970"/>
    </source>
</evidence>
<evidence type="ECO:0000256" key="2">
    <source>
        <dbReference type="ARBA" id="ARBA00005466"/>
    </source>
</evidence>
<evidence type="ECO:0000256" key="6">
    <source>
        <dbReference type="SAM" id="Phobius"/>
    </source>
</evidence>
<keyword evidence="9" id="KW-1185">Reference proteome</keyword>
<organism evidence="8 9">
    <name type="scientific">Nitzschia inconspicua</name>
    <dbReference type="NCBI Taxonomy" id="303405"/>
    <lineage>
        <taxon>Eukaryota</taxon>
        <taxon>Sar</taxon>
        <taxon>Stramenopiles</taxon>
        <taxon>Ochrophyta</taxon>
        <taxon>Bacillariophyta</taxon>
        <taxon>Bacillariophyceae</taxon>
        <taxon>Bacillariophycidae</taxon>
        <taxon>Bacillariales</taxon>
        <taxon>Bacillariaceae</taxon>
        <taxon>Nitzschia</taxon>
    </lineage>
</organism>